<gene>
    <name evidence="1" type="ORF">DET59_106296</name>
</gene>
<feature type="non-terminal residue" evidence="1">
    <location>
        <position position="1"/>
    </location>
</feature>
<dbReference type="Proteomes" id="UP000252118">
    <property type="component" value="Unassembled WGS sequence"/>
</dbReference>
<organism evidence="1 2">
    <name type="scientific">Rossellomorea aquimaris</name>
    <dbReference type="NCBI Taxonomy" id="189382"/>
    <lineage>
        <taxon>Bacteria</taxon>
        <taxon>Bacillati</taxon>
        <taxon>Bacillota</taxon>
        <taxon>Bacilli</taxon>
        <taxon>Bacillales</taxon>
        <taxon>Bacillaceae</taxon>
        <taxon>Rossellomorea</taxon>
    </lineage>
</organism>
<dbReference type="AlphaFoldDB" id="A0A366EQD0"/>
<protein>
    <submittedName>
        <fullName evidence="1">Uncharacterized protein</fullName>
    </submittedName>
</protein>
<accession>A0A366EQD0</accession>
<evidence type="ECO:0000313" key="2">
    <source>
        <dbReference type="Proteomes" id="UP000252118"/>
    </source>
</evidence>
<reference evidence="1 2" key="1">
    <citation type="submission" date="2018-06" db="EMBL/GenBank/DDBJ databases">
        <title>Freshwater and sediment microbial communities from various areas in North America, analyzing microbe dynamics in response to fracking.</title>
        <authorList>
            <person name="Lamendella R."/>
        </authorList>
    </citation>
    <scope>NUCLEOTIDE SEQUENCE [LARGE SCALE GENOMIC DNA]</scope>
    <source>
        <strain evidence="1 2">97B</strain>
    </source>
</reference>
<dbReference type="RefSeq" id="WP_220154061.1">
    <property type="nucleotide sequence ID" value="NZ_QNRJ01000006.1"/>
</dbReference>
<proteinExistence type="predicted"/>
<comment type="caution">
    <text evidence="1">The sequence shown here is derived from an EMBL/GenBank/DDBJ whole genome shotgun (WGS) entry which is preliminary data.</text>
</comment>
<sequence>YSISPCHVDRPPCYLLNYNTKVSYDIYPNRGGYSNYQTKAKGGAYATLISRSVGGSYTVDARETGHSGPASWRRDVTDSKTYSLPSIQSAGYDAIVQFSNDLNTPVNVRVTGSWASN</sequence>
<evidence type="ECO:0000313" key="1">
    <source>
        <dbReference type="EMBL" id="RBP04504.1"/>
    </source>
</evidence>
<name>A0A366EQD0_9BACI</name>
<dbReference type="EMBL" id="QNRJ01000006">
    <property type="protein sequence ID" value="RBP04504.1"/>
    <property type="molecule type" value="Genomic_DNA"/>
</dbReference>